<feature type="transmembrane region" description="Helical" evidence="7">
    <location>
        <begin position="420"/>
        <end position="442"/>
    </location>
</feature>
<feature type="transmembrane region" description="Helical" evidence="7">
    <location>
        <begin position="135"/>
        <end position="155"/>
    </location>
</feature>
<feature type="domain" description="Major facilitator superfamily (MFS) profile" evidence="8">
    <location>
        <begin position="43"/>
        <end position="447"/>
    </location>
</feature>
<dbReference type="SUPFAM" id="SSF103473">
    <property type="entry name" value="MFS general substrate transporter"/>
    <property type="match status" value="1"/>
</dbReference>
<dbReference type="Gene3D" id="1.20.1250.20">
    <property type="entry name" value="MFS general substrate transporter like domains"/>
    <property type="match status" value="2"/>
</dbReference>
<dbReference type="STRING" id="61652.AXX16_3564"/>
<feature type="transmembrane region" description="Helical" evidence="7">
    <location>
        <begin position="76"/>
        <end position="97"/>
    </location>
</feature>
<feature type="transmembrane region" description="Helical" evidence="7">
    <location>
        <begin position="303"/>
        <end position="322"/>
    </location>
</feature>
<dbReference type="InterPro" id="IPR036259">
    <property type="entry name" value="MFS_trans_sf"/>
</dbReference>
<keyword evidence="5 7" id="KW-0472">Membrane</keyword>
<evidence type="ECO:0000256" key="4">
    <source>
        <dbReference type="ARBA" id="ARBA00022989"/>
    </source>
</evidence>
<feature type="transmembrane region" description="Helical" evidence="7">
    <location>
        <begin position="358"/>
        <end position="379"/>
    </location>
</feature>
<keyword evidence="2" id="KW-0813">Transport</keyword>
<feature type="transmembrane region" description="Helical" evidence="7">
    <location>
        <begin position="39"/>
        <end position="56"/>
    </location>
</feature>
<dbReference type="FunFam" id="1.20.1250.20:FF:000018">
    <property type="entry name" value="MFS transporter permease"/>
    <property type="match status" value="1"/>
</dbReference>
<feature type="transmembrane region" description="Helical" evidence="7">
    <location>
        <begin position="109"/>
        <end position="129"/>
    </location>
</feature>
<dbReference type="GO" id="GO:0016020">
    <property type="term" value="C:membrane"/>
    <property type="evidence" value="ECO:0007669"/>
    <property type="project" value="UniProtKB-SubCell"/>
</dbReference>
<evidence type="ECO:0000256" key="2">
    <source>
        <dbReference type="ARBA" id="ARBA00022448"/>
    </source>
</evidence>
<dbReference type="Pfam" id="PF07690">
    <property type="entry name" value="MFS_1"/>
    <property type="match status" value="1"/>
</dbReference>
<reference evidence="9 10" key="1">
    <citation type="submission" date="2018-12" db="EMBL/GenBank/DDBJ databases">
        <authorList>
            <consortium name="Pathogen Informatics"/>
        </authorList>
    </citation>
    <scope>NUCLEOTIDE SEQUENCE [LARGE SCALE GENOMIC DNA]</scope>
    <source>
        <strain evidence="9 10">NCTC9419</strain>
    </source>
</reference>
<evidence type="ECO:0000256" key="7">
    <source>
        <dbReference type="SAM" id="Phobius"/>
    </source>
</evidence>
<keyword evidence="4 7" id="KW-1133">Transmembrane helix</keyword>
<evidence type="ECO:0000313" key="9">
    <source>
        <dbReference type="EMBL" id="VEA72784.1"/>
    </source>
</evidence>
<proteinExistence type="predicted"/>
<evidence type="ECO:0000256" key="5">
    <source>
        <dbReference type="ARBA" id="ARBA00023136"/>
    </source>
</evidence>
<dbReference type="PANTHER" id="PTHR43791">
    <property type="entry name" value="PERMEASE-RELATED"/>
    <property type="match status" value="1"/>
</dbReference>
<organism evidence="9 10">
    <name type="scientific">Serratia rubidaea</name>
    <name type="common">Serratia marinorubra</name>
    <dbReference type="NCBI Taxonomy" id="61652"/>
    <lineage>
        <taxon>Bacteria</taxon>
        <taxon>Pseudomonadati</taxon>
        <taxon>Pseudomonadota</taxon>
        <taxon>Gammaproteobacteria</taxon>
        <taxon>Enterobacterales</taxon>
        <taxon>Yersiniaceae</taxon>
        <taxon>Serratia</taxon>
    </lineage>
</organism>
<accession>A0A447QRX5</accession>
<dbReference type="InterPro" id="IPR020846">
    <property type="entry name" value="MFS_dom"/>
</dbReference>
<dbReference type="CDD" id="cd17319">
    <property type="entry name" value="MFS_ExuT_GudP_like"/>
    <property type="match status" value="1"/>
</dbReference>
<feature type="transmembrane region" description="Helical" evidence="7">
    <location>
        <begin position="201"/>
        <end position="223"/>
    </location>
</feature>
<evidence type="ECO:0000259" key="8">
    <source>
        <dbReference type="PROSITE" id="PS50850"/>
    </source>
</evidence>
<keyword evidence="3 7" id="KW-0812">Transmembrane</keyword>
<dbReference type="EMBL" id="LR134155">
    <property type="protein sequence ID" value="VEA72784.1"/>
    <property type="molecule type" value="Genomic_DNA"/>
</dbReference>
<feature type="transmembrane region" description="Helical" evidence="7">
    <location>
        <begin position="391"/>
        <end position="414"/>
    </location>
</feature>
<feature type="region of interest" description="Disordered" evidence="6">
    <location>
        <begin position="1"/>
        <end position="23"/>
    </location>
</feature>
<feature type="transmembrane region" description="Helical" evidence="7">
    <location>
        <begin position="334"/>
        <end position="352"/>
    </location>
</feature>
<dbReference type="AlphaFoldDB" id="A0A447QRX5"/>
<protein>
    <submittedName>
        <fullName evidence="9">Inner membrane transport protein RhmT</fullName>
    </submittedName>
</protein>
<evidence type="ECO:0000313" key="10">
    <source>
        <dbReference type="Proteomes" id="UP000271603"/>
    </source>
</evidence>
<evidence type="ECO:0000256" key="1">
    <source>
        <dbReference type="ARBA" id="ARBA00004141"/>
    </source>
</evidence>
<evidence type="ECO:0000256" key="3">
    <source>
        <dbReference type="ARBA" id="ARBA00022692"/>
    </source>
</evidence>
<dbReference type="PANTHER" id="PTHR43791:SF36">
    <property type="entry name" value="TRANSPORTER, PUTATIVE (AFU_ORTHOLOGUE AFUA_6G08340)-RELATED"/>
    <property type="match status" value="1"/>
</dbReference>
<dbReference type="Proteomes" id="UP000271603">
    <property type="component" value="Chromosome"/>
</dbReference>
<evidence type="ECO:0000256" key="6">
    <source>
        <dbReference type="SAM" id="MobiDB-lite"/>
    </source>
</evidence>
<dbReference type="GO" id="GO:0022857">
    <property type="term" value="F:transmembrane transporter activity"/>
    <property type="evidence" value="ECO:0007669"/>
    <property type="project" value="InterPro"/>
</dbReference>
<sequence>MTLHSLPSAPAATPDAVPEPHEAMSNRDFAQSETVARKAFWRILPFIFLCYVVSYLDRTNVSFAALGMNADLGITAEQFGFGAGMFFIGYFLFEVPSNLIMQKVGARIWIARIMISWGVISMLTAFVTGPVSFTLARFCLGVAEAGFTPGIYLFFTYWFPGNWRARITASFLVGIPVANIIGAPVSGALMQLTGHEHIRNWQWLLLIEGLPAVILGIMCLFYLQDKPEKAAWLNAREKSLLNRRLDAERRQISAAHGSSLRDAVRNPLLYLLAMINFCGIVGSIGVGLWMPQIIKQLGVSHGATGYLTAIPYVCGAFCMLFWARRANRSHRIRWIAAALLIAAAALVASAVLDDPLYKIMALCVTVSGILSFQASFWALPSGFLTGNAAAGGLAMIVSIGNLGGFVGPSLMGYIRQSTDGFMWPLLVVALFLFIGAVGVSLVKDPYRQQE</sequence>
<name>A0A447QRX5_SERRU</name>
<dbReference type="InterPro" id="IPR011701">
    <property type="entry name" value="MFS"/>
</dbReference>
<comment type="subcellular location">
    <subcellularLocation>
        <location evidence="1">Membrane</location>
        <topology evidence="1">Multi-pass membrane protein</topology>
    </subcellularLocation>
</comment>
<gene>
    <name evidence="9" type="primary">rhmT_3</name>
    <name evidence="9" type="ORF">NCTC9419_04400</name>
</gene>
<dbReference type="PROSITE" id="PS50850">
    <property type="entry name" value="MFS"/>
    <property type="match status" value="1"/>
</dbReference>
<feature type="transmembrane region" description="Helical" evidence="7">
    <location>
        <begin position="167"/>
        <end position="189"/>
    </location>
</feature>
<feature type="transmembrane region" description="Helical" evidence="7">
    <location>
        <begin position="268"/>
        <end position="291"/>
    </location>
</feature>